<protein>
    <submittedName>
        <fullName evidence="1">Uncharacterized protein</fullName>
    </submittedName>
</protein>
<organism evidence="1 2">
    <name type="scientific">Candidatus Erysipelatoclostridium merdavium</name>
    <dbReference type="NCBI Taxonomy" id="2838566"/>
    <lineage>
        <taxon>Bacteria</taxon>
        <taxon>Bacillati</taxon>
        <taxon>Bacillota</taxon>
        <taxon>Erysipelotrichia</taxon>
        <taxon>Erysipelotrichales</taxon>
        <taxon>Erysipelotrichales incertae sedis</taxon>
    </lineage>
</organism>
<name>A0A9D1XK82_9FIRM</name>
<dbReference type="Proteomes" id="UP000886724">
    <property type="component" value="Unassembled WGS sequence"/>
</dbReference>
<reference evidence="1" key="1">
    <citation type="journal article" date="2021" name="PeerJ">
        <title>Extensive microbial diversity within the chicken gut microbiome revealed by metagenomics and culture.</title>
        <authorList>
            <person name="Gilroy R."/>
            <person name="Ravi A."/>
            <person name="Getino M."/>
            <person name="Pursley I."/>
            <person name="Horton D.L."/>
            <person name="Alikhan N.F."/>
            <person name="Baker D."/>
            <person name="Gharbi K."/>
            <person name="Hall N."/>
            <person name="Watson M."/>
            <person name="Adriaenssens E.M."/>
            <person name="Foster-Nyarko E."/>
            <person name="Jarju S."/>
            <person name="Secka A."/>
            <person name="Antonio M."/>
            <person name="Oren A."/>
            <person name="Chaudhuri R.R."/>
            <person name="La Ragione R."/>
            <person name="Hildebrand F."/>
            <person name="Pallen M.J."/>
        </authorList>
    </citation>
    <scope>NUCLEOTIDE SEQUENCE</scope>
    <source>
        <strain evidence="1">ChiGjej1B1-14440</strain>
    </source>
</reference>
<gene>
    <name evidence="1" type="ORF">H9980_01870</name>
</gene>
<evidence type="ECO:0000313" key="1">
    <source>
        <dbReference type="EMBL" id="HIX80701.1"/>
    </source>
</evidence>
<comment type="caution">
    <text evidence="1">The sequence shown here is derived from an EMBL/GenBank/DDBJ whole genome shotgun (WGS) entry which is preliminary data.</text>
</comment>
<reference evidence="1" key="2">
    <citation type="submission" date="2021-04" db="EMBL/GenBank/DDBJ databases">
        <authorList>
            <person name="Gilroy R."/>
        </authorList>
    </citation>
    <scope>NUCLEOTIDE SEQUENCE</scope>
    <source>
        <strain evidence="1">ChiGjej1B1-14440</strain>
    </source>
</reference>
<proteinExistence type="predicted"/>
<sequence length="100" mass="11644">GRYGKDFAGQRAVFRQRLWPRLPMIYSEDENQIKVSELIYENDTTLNKMIAAIINDDKELIIESDMLTNINGESQVICTMLTNFLKNSCQDNNFYINECL</sequence>
<accession>A0A9D1XK82</accession>
<feature type="non-terminal residue" evidence="1">
    <location>
        <position position="1"/>
    </location>
</feature>
<dbReference type="AlphaFoldDB" id="A0A9D1XK82"/>
<evidence type="ECO:0000313" key="2">
    <source>
        <dbReference type="Proteomes" id="UP000886724"/>
    </source>
</evidence>
<dbReference type="EMBL" id="DXET01000046">
    <property type="protein sequence ID" value="HIX80701.1"/>
    <property type="molecule type" value="Genomic_DNA"/>
</dbReference>